<feature type="transmembrane region" description="Helical" evidence="1">
    <location>
        <begin position="20"/>
        <end position="40"/>
    </location>
</feature>
<keyword evidence="1" id="KW-1133">Transmembrane helix</keyword>
<feature type="transmembrane region" description="Helical" evidence="1">
    <location>
        <begin position="47"/>
        <end position="66"/>
    </location>
</feature>
<gene>
    <name evidence="2" type="ORF">DT603_14430</name>
</gene>
<sequence>MALSDMVEVIAEVVDLRTTWRFFLAATTGGLFAWGLVELLGPSSVTFLLAGIIGAAGLCLGVVWQWRR</sequence>
<accession>A0ABX0AEL3</accession>
<keyword evidence="3" id="KW-1185">Reference proteome</keyword>
<keyword evidence="1" id="KW-0472">Membrane</keyword>
<evidence type="ECO:0000313" key="2">
    <source>
        <dbReference type="EMBL" id="NDK40037.1"/>
    </source>
</evidence>
<dbReference type="Proteomes" id="UP001429354">
    <property type="component" value="Unassembled WGS sequence"/>
</dbReference>
<dbReference type="RefSeq" id="WP_162350701.1">
    <property type="nucleotide sequence ID" value="NZ_QOVG01000011.1"/>
</dbReference>
<protein>
    <submittedName>
        <fullName evidence="2">Uncharacterized protein</fullName>
    </submittedName>
</protein>
<reference evidence="2 3" key="1">
    <citation type="submission" date="2018-07" db="EMBL/GenBank/DDBJ databases">
        <title>Whole genome Sequencing of Pseudoxanthomonas gei KCTC 32298 (T).</title>
        <authorList>
            <person name="Kumar S."/>
            <person name="Bansal K."/>
            <person name="Kaur A."/>
            <person name="Patil P."/>
            <person name="Sharma S."/>
            <person name="Patil P.B."/>
        </authorList>
    </citation>
    <scope>NUCLEOTIDE SEQUENCE [LARGE SCALE GENOMIC DNA]</scope>
    <source>
        <strain evidence="2 3">KCTC 32298</strain>
    </source>
</reference>
<proteinExistence type="predicted"/>
<comment type="caution">
    <text evidence="2">The sequence shown here is derived from an EMBL/GenBank/DDBJ whole genome shotgun (WGS) entry which is preliminary data.</text>
</comment>
<evidence type="ECO:0000256" key="1">
    <source>
        <dbReference type="SAM" id="Phobius"/>
    </source>
</evidence>
<keyword evidence="1" id="KW-0812">Transmembrane</keyword>
<evidence type="ECO:0000313" key="3">
    <source>
        <dbReference type="Proteomes" id="UP001429354"/>
    </source>
</evidence>
<dbReference type="EMBL" id="QOVG01000011">
    <property type="protein sequence ID" value="NDK40037.1"/>
    <property type="molecule type" value="Genomic_DNA"/>
</dbReference>
<organism evidence="2 3">
    <name type="scientific">Pseudoxanthomonas gei</name>
    <dbReference type="NCBI Taxonomy" id="1383030"/>
    <lineage>
        <taxon>Bacteria</taxon>
        <taxon>Pseudomonadati</taxon>
        <taxon>Pseudomonadota</taxon>
        <taxon>Gammaproteobacteria</taxon>
        <taxon>Lysobacterales</taxon>
        <taxon>Lysobacteraceae</taxon>
        <taxon>Pseudoxanthomonas</taxon>
    </lineage>
</organism>
<name>A0ABX0AEL3_9GAMM</name>